<dbReference type="EMBL" id="LR134162">
    <property type="protein sequence ID" value="VEB04670.1"/>
    <property type="molecule type" value="Genomic_DNA"/>
</dbReference>
<proteinExistence type="predicted"/>
<dbReference type="AlphaFoldDB" id="A0A3S4ISX2"/>
<evidence type="ECO:0000313" key="1">
    <source>
        <dbReference type="EMBL" id="VEB04670.1"/>
    </source>
</evidence>
<evidence type="ECO:0000313" key="2">
    <source>
        <dbReference type="Proteomes" id="UP000282433"/>
    </source>
</evidence>
<gene>
    <name evidence="1" type="ORF">NCTC13635_04619</name>
</gene>
<reference evidence="1 2" key="1">
    <citation type="submission" date="2018-12" db="EMBL/GenBank/DDBJ databases">
        <authorList>
            <consortium name="Pathogen Informatics"/>
        </authorList>
    </citation>
    <scope>NUCLEOTIDE SEQUENCE [LARGE SCALE GENOMIC DNA]</scope>
    <source>
        <strain evidence="1 2">NCTC13635</strain>
    </source>
</reference>
<organism evidence="1 2">
    <name type="scientific">Klebsiella pneumoniae</name>
    <dbReference type="NCBI Taxonomy" id="573"/>
    <lineage>
        <taxon>Bacteria</taxon>
        <taxon>Pseudomonadati</taxon>
        <taxon>Pseudomonadota</taxon>
        <taxon>Gammaproteobacteria</taxon>
        <taxon>Enterobacterales</taxon>
        <taxon>Enterobacteriaceae</taxon>
        <taxon>Klebsiella/Raoultella group</taxon>
        <taxon>Klebsiella</taxon>
        <taxon>Klebsiella pneumoniae complex</taxon>
    </lineage>
</organism>
<name>A0A3S4ISX2_KLEPN</name>
<protein>
    <submittedName>
        <fullName evidence="1">Uncharacterized protein</fullName>
    </submittedName>
</protein>
<accession>A0A3S4ISX2</accession>
<sequence>MLLPQAREERAGRLGVRERFNKVLDVFYHVVVADEEGATLMQAFRDNIQNTLFTVAGLTARLFGEEGHRVAFIQQAQLAFRVAGGARIEIDAAFQQVAMEVRHQRADIAWRYKDAESLCPLPDST</sequence>
<dbReference type="Proteomes" id="UP000282433">
    <property type="component" value="Chromosome"/>
</dbReference>